<proteinExistence type="predicted"/>
<sequence>MATKIVEELVRRALEIDEETLQLRTSEDEGGDWSQCEEKKKEWFALFSTLENPGEYQELGDLLDGSLRLLTQRAC</sequence>
<name>A0A2M7QAT5_9BACT</name>
<comment type="caution">
    <text evidence="1">The sequence shown here is derived from an EMBL/GenBank/DDBJ whole genome shotgun (WGS) entry which is preliminary data.</text>
</comment>
<accession>A0A2M7QAT5</accession>
<protein>
    <submittedName>
        <fullName evidence="1">Uncharacterized protein</fullName>
    </submittedName>
</protein>
<dbReference type="EMBL" id="PFLC01000036">
    <property type="protein sequence ID" value="PIY62566.1"/>
    <property type="molecule type" value="Genomic_DNA"/>
</dbReference>
<reference evidence="2" key="1">
    <citation type="submission" date="2017-09" db="EMBL/GenBank/DDBJ databases">
        <title>Depth-based differentiation of microbial function through sediment-hosted aquifers and enrichment of novel symbionts in the deep terrestrial subsurface.</title>
        <authorList>
            <person name="Probst A.J."/>
            <person name="Ladd B."/>
            <person name="Jarett J.K."/>
            <person name="Geller-Mcgrath D.E."/>
            <person name="Sieber C.M.K."/>
            <person name="Emerson J.B."/>
            <person name="Anantharaman K."/>
            <person name="Thomas B.C."/>
            <person name="Malmstrom R."/>
            <person name="Stieglmeier M."/>
            <person name="Klingl A."/>
            <person name="Woyke T."/>
            <person name="Ryan C.M."/>
            <person name="Banfield J.F."/>
        </authorList>
    </citation>
    <scope>NUCLEOTIDE SEQUENCE [LARGE SCALE GENOMIC DNA]</scope>
</reference>
<dbReference type="Proteomes" id="UP000230973">
    <property type="component" value="Unassembled WGS sequence"/>
</dbReference>
<organism evidence="1 2">
    <name type="scientific">Candidatus Uhrbacteria bacterium CG_4_10_14_0_8_um_filter_58_22</name>
    <dbReference type="NCBI Taxonomy" id="1975029"/>
    <lineage>
        <taxon>Bacteria</taxon>
        <taxon>Candidatus Uhriibacteriota</taxon>
    </lineage>
</organism>
<evidence type="ECO:0000313" key="1">
    <source>
        <dbReference type="EMBL" id="PIY62566.1"/>
    </source>
</evidence>
<dbReference type="AlphaFoldDB" id="A0A2M7QAT5"/>
<gene>
    <name evidence="1" type="ORF">COY93_02870</name>
</gene>
<evidence type="ECO:0000313" key="2">
    <source>
        <dbReference type="Proteomes" id="UP000230973"/>
    </source>
</evidence>